<feature type="compositionally biased region" description="Pro residues" evidence="4">
    <location>
        <begin position="14"/>
        <end position="23"/>
    </location>
</feature>
<protein>
    <submittedName>
        <fullName evidence="6">DNA repair rad14</fullName>
    </submittedName>
</protein>
<keyword evidence="3" id="KW-0539">Nucleus</keyword>
<dbReference type="InterPro" id="IPR037129">
    <property type="entry name" value="XPA_sf"/>
</dbReference>
<dbReference type="OrthoDB" id="5368863at2759"/>
<feature type="compositionally biased region" description="Polar residues" evidence="4">
    <location>
        <begin position="50"/>
        <end position="68"/>
    </location>
</feature>
<dbReference type="NCBIfam" id="TIGR00598">
    <property type="entry name" value="rad14"/>
    <property type="match status" value="1"/>
</dbReference>
<evidence type="ECO:0000259" key="5">
    <source>
        <dbReference type="Pfam" id="PF05181"/>
    </source>
</evidence>
<accession>A0A9P6VHL7</accession>
<dbReference type="Proteomes" id="UP000785200">
    <property type="component" value="Unassembled WGS sequence"/>
</dbReference>
<dbReference type="InterPro" id="IPR022656">
    <property type="entry name" value="XPA_C"/>
</dbReference>
<keyword evidence="7" id="KW-1185">Reference proteome</keyword>
<feature type="compositionally biased region" description="Basic and acidic residues" evidence="4">
    <location>
        <begin position="25"/>
        <end position="44"/>
    </location>
</feature>
<evidence type="ECO:0000256" key="4">
    <source>
        <dbReference type="SAM" id="MobiDB-lite"/>
    </source>
</evidence>
<name>A0A9P6VHL7_9HELO</name>
<dbReference type="InterPro" id="IPR009061">
    <property type="entry name" value="DNA-bd_dom_put_sf"/>
</dbReference>
<dbReference type="AlphaFoldDB" id="A0A9P6VHL7"/>
<dbReference type="GO" id="GO:0000110">
    <property type="term" value="C:nucleotide-excision repair factor 1 complex"/>
    <property type="evidence" value="ECO:0007669"/>
    <property type="project" value="TreeGrafter"/>
</dbReference>
<comment type="caution">
    <text evidence="6">The sequence shown here is derived from an EMBL/GenBank/DDBJ whole genome shotgun (WGS) entry which is preliminary data.</text>
</comment>
<feature type="region of interest" description="Disordered" evidence="4">
    <location>
        <begin position="1"/>
        <end position="94"/>
    </location>
</feature>
<evidence type="ECO:0000256" key="2">
    <source>
        <dbReference type="ARBA" id="ARBA00022833"/>
    </source>
</evidence>
<dbReference type="GO" id="GO:0070914">
    <property type="term" value="P:UV-damage excision repair"/>
    <property type="evidence" value="ECO:0007669"/>
    <property type="project" value="TreeGrafter"/>
</dbReference>
<dbReference type="GO" id="GO:1901255">
    <property type="term" value="P:nucleotide-excision repair involved in interstrand cross-link repair"/>
    <property type="evidence" value="ECO:0007669"/>
    <property type="project" value="TreeGrafter"/>
</dbReference>
<dbReference type="Pfam" id="PF05181">
    <property type="entry name" value="XPA_C"/>
    <property type="match status" value="1"/>
</dbReference>
<organism evidence="6 7">
    <name type="scientific">Hyphodiscus hymeniophilus</name>
    <dbReference type="NCBI Taxonomy" id="353542"/>
    <lineage>
        <taxon>Eukaryota</taxon>
        <taxon>Fungi</taxon>
        <taxon>Dikarya</taxon>
        <taxon>Ascomycota</taxon>
        <taxon>Pezizomycotina</taxon>
        <taxon>Leotiomycetes</taxon>
        <taxon>Helotiales</taxon>
        <taxon>Hyphodiscaceae</taxon>
        <taxon>Hyphodiscus</taxon>
    </lineage>
</organism>
<dbReference type="GO" id="GO:0000715">
    <property type="term" value="P:nucleotide-excision repair, DNA damage recognition"/>
    <property type="evidence" value="ECO:0007669"/>
    <property type="project" value="TreeGrafter"/>
</dbReference>
<feature type="domain" description="XPA C-terminal" evidence="5">
    <location>
        <begin position="229"/>
        <end position="289"/>
    </location>
</feature>
<dbReference type="GO" id="GO:0006284">
    <property type="term" value="P:base-excision repair"/>
    <property type="evidence" value="ECO:0007669"/>
    <property type="project" value="TreeGrafter"/>
</dbReference>
<dbReference type="PANTHER" id="PTHR10142">
    <property type="entry name" value="DNA REPAIR PROTEIN COMPLEMENTING XP-A CELLS"/>
    <property type="match status" value="1"/>
</dbReference>
<reference evidence="6" key="1">
    <citation type="submission" date="2019-07" db="EMBL/GenBank/DDBJ databases">
        <title>Hyphodiscus hymeniophilus genome sequencing and assembly.</title>
        <authorList>
            <person name="Kramer G."/>
            <person name="Nodwell J."/>
        </authorList>
    </citation>
    <scope>NUCLEOTIDE SEQUENCE</scope>
    <source>
        <strain evidence="6">ATCC 34498</strain>
    </source>
</reference>
<dbReference type="CDD" id="cd21077">
    <property type="entry name" value="DBD_Rad14"/>
    <property type="match status" value="1"/>
</dbReference>
<proteinExistence type="predicted"/>
<comment type="subcellular location">
    <subcellularLocation>
        <location evidence="1">Nucleus</location>
    </subcellularLocation>
</comment>
<evidence type="ECO:0000313" key="7">
    <source>
        <dbReference type="Proteomes" id="UP000785200"/>
    </source>
</evidence>
<evidence type="ECO:0000256" key="1">
    <source>
        <dbReference type="ARBA" id="ARBA00004123"/>
    </source>
</evidence>
<dbReference type="PANTHER" id="PTHR10142:SF0">
    <property type="entry name" value="DNA REPAIR PROTEIN COMPLEMENTING XP-A CELLS"/>
    <property type="match status" value="1"/>
</dbReference>
<dbReference type="SUPFAM" id="SSF46955">
    <property type="entry name" value="Putative DNA-binding domain"/>
    <property type="match status" value="1"/>
</dbReference>
<dbReference type="Gene3D" id="3.90.530.10">
    <property type="entry name" value="XPA C-terminal domain"/>
    <property type="match status" value="1"/>
</dbReference>
<keyword evidence="2" id="KW-0862">Zinc</keyword>
<gene>
    <name evidence="6" type="ORF">D0Z07_6071</name>
</gene>
<dbReference type="EMBL" id="VNKQ01000011">
    <property type="protein sequence ID" value="KAG0647887.1"/>
    <property type="molecule type" value="Genomic_DNA"/>
</dbReference>
<sequence length="393" mass="44526">MDRQSTPPLRRAPRPTPISPPTPEVTRRIEENRLKAKAIREQSIIKELASENSTKSRTSSGFIATSDISVAGRKRNHDSISSAPVPPTSAPDTVRDASKKIAADEGIQAARKFKKYVDHDFSKMTDTKGGFLSVEDDPFNKALHAPEKDGGKPAHMTLKEWENMQLIKQLRSRREGPFEPGLSVLNKKGKKCRECGSLEIDWQWEEVFGCCVCSKCKAADEVDEEKGGKYTLLTKTQVKEDYLLTDHYQEDVDSITAELRDEELLPHLKKPNPHKSHWHDMMLFLRYQVEEYAFSKKKWGGESALDAEYEKRVEDAKTRKTKKFEAGLKELKKRTMTDAFKRRLKDGKKPGQFGDAVGSGRHEHEWGVAVENEDGATVKSCVECGMEVEELEF</sequence>
<dbReference type="InterPro" id="IPR000465">
    <property type="entry name" value="XPA/RAD14"/>
</dbReference>
<evidence type="ECO:0000256" key="3">
    <source>
        <dbReference type="ARBA" id="ARBA00023242"/>
    </source>
</evidence>
<dbReference type="GO" id="GO:0003684">
    <property type="term" value="F:damaged DNA binding"/>
    <property type="evidence" value="ECO:0007669"/>
    <property type="project" value="InterPro"/>
</dbReference>
<evidence type="ECO:0000313" key="6">
    <source>
        <dbReference type="EMBL" id="KAG0647887.1"/>
    </source>
</evidence>